<evidence type="ECO:0000259" key="4">
    <source>
        <dbReference type="SMART" id="SM01217"/>
    </source>
</evidence>
<evidence type="ECO:0000313" key="5">
    <source>
        <dbReference type="EMBL" id="MFC0678747.1"/>
    </source>
</evidence>
<comment type="similarity">
    <text evidence="1">Belongs to the glycosyl hydrolase 3 family.</text>
</comment>
<keyword evidence="2" id="KW-0378">Hydrolase</keyword>
<evidence type="ECO:0000256" key="3">
    <source>
        <dbReference type="SAM" id="SignalP"/>
    </source>
</evidence>
<protein>
    <submittedName>
        <fullName evidence="5">Beta-glucosidase</fullName>
    </submittedName>
</protein>
<keyword evidence="3" id="KW-0732">Signal</keyword>
<keyword evidence="6" id="KW-1185">Reference proteome</keyword>
<dbReference type="Gene3D" id="3.20.20.300">
    <property type="entry name" value="Glycoside hydrolase, family 3, N-terminal domain"/>
    <property type="match status" value="1"/>
</dbReference>
<dbReference type="SMART" id="SM01217">
    <property type="entry name" value="Fn3_like"/>
    <property type="match status" value="1"/>
</dbReference>
<reference evidence="5 6" key="1">
    <citation type="submission" date="2024-09" db="EMBL/GenBank/DDBJ databases">
        <authorList>
            <person name="Sun Q."/>
            <person name="Mori K."/>
        </authorList>
    </citation>
    <scope>NUCLEOTIDE SEQUENCE [LARGE SCALE GENOMIC DNA]</scope>
    <source>
        <strain evidence="5 6">KCTC 23076</strain>
    </source>
</reference>
<dbReference type="PANTHER" id="PTHR42715:SF10">
    <property type="entry name" value="BETA-GLUCOSIDASE"/>
    <property type="match status" value="1"/>
</dbReference>
<evidence type="ECO:0000256" key="1">
    <source>
        <dbReference type="ARBA" id="ARBA00005336"/>
    </source>
</evidence>
<comment type="caution">
    <text evidence="5">The sequence shown here is derived from an EMBL/GenBank/DDBJ whole genome shotgun (WGS) entry which is preliminary data.</text>
</comment>
<sequence length="745" mass="79350">MSATHPKGRRRRNPAAASALTALALIVPAAVLGTSQAAHAVDCSSVPWMDTSKSAEERAAALLDASTLHQKYRWMNEQAANSPQQTTFGGVSYPVQVECTPKIVYSNGPEGVHSAPGTTGFPAPIAVASTWDLELGYEKGAAQAQEAFDKGSAVILGPGVASGRTPLSGRNAEYFGEDALLSGLSAAVNIRGIQEGNEDKPVLANLKHYVANEQETDRATSSSNMDERTLREIYDLPYEIAIKEGDPHSIMCSYNQLNGVYTCESPILNEHLREDYGFDGYVMSDFGSVHSTAPSVDAGLDQELNRPIWYTPARLDAALAAGEITEEQVDTAAFNVVHSYIAGGLFDRPAPATPAADVSSEENRAISQRIAEEGSVLLKNDDGLLPLPEGEDLTIAVIGQTASATPTNGISAKTVCAANFSFRGGLGRPVLSCDHLIDPLTSISERAEANGQTVVYNDGADPASAAAAAAGADVALVFGYLLTGEFSDTADLRLDGNGDALVEAVSAVNDNTAVVLGHGTAVEMPWIDSVDAVLATWYPGDRMGPAITNLLYGDVNPSGKLPMTFPKSVADTPTNTPEQYPGVRDENGIRQVEYSEGLQVGYRWYAAQGIEPLFEFGHGLSYTEFEYGHAQVTPKSTNGQKEIRIRFRVTNTGDRTGTEVAQAYVELPSSTGEPSKRLVGWERVTLEPGKHANVTITLTAEDLAELHLLEYWDTQAGDWKTAKGTYEVTVGGSFDTSVASTFTIK</sequence>
<feature type="domain" description="Fibronectin type III-like" evidence="4">
    <location>
        <begin position="659"/>
        <end position="734"/>
    </location>
</feature>
<dbReference type="InterPro" id="IPR026891">
    <property type="entry name" value="Fn3-like"/>
</dbReference>
<proteinExistence type="inferred from homology"/>
<accession>A0ABV6RQN8</accession>
<dbReference type="Pfam" id="PF14310">
    <property type="entry name" value="Fn3-like"/>
    <property type="match status" value="1"/>
</dbReference>
<evidence type="ECO:0000313" key="6">
    <source>
        <dbReference type="Proteomes" id="UP001589896"/>
    </source>
</evidence>
<dbReference type="SUPFAM" id="SSF51445">
    <property type="entry name" value="(Trans)glycosidases"/>
    <property type="match status" value="1"/>
</dbReference>
<dbReference type="PANTHER" id="PTHR42715">
    <property type="entry name" value="BETA-GLUCOSIDASE"/>
    <property type="match status" value="1"/>
</dbReference>
<dbReference type="Proteomes" id="UP001589896">
    <property type="component" value="Unassembled WGS sequence"/>
</dbReference>
<dbReference type="InterPro" id="IPR050288">
    <property type="entry name" value="Cellulose_deg_GH3"/>
</dbReference>
<dbReference type="SUPFAM" id="SSF52279">
    <property type="entry name" value="Beta-D-glucan exohydrolase, C-terminal domain"/>
    <property type="match status" value="1"/>
</dbReference>
<dbReference type="PRINTS" id="PR00133">
    <property type="entry name" value="GLHYDRLASE3"/>
</dbReference>
<dbReference type="InterPro" id="IPR017853">
    <property type="entry name" value="GH"/>
</dbReference>
<gene>
    <name evidence="5" type="ORF">ACFFGH_12935</name>
</gene>
<name>A0ABV6RQN8_9GAMM</name>
<organism evidence="5 6">
    <name type="scientific">Lysobacter korlensis</name>
    <dbReference type="NCBI Taxonomy" id="553636"/>
    <lineage>
        <taxon>Bacteria</taxon>
        <taxon>Pseudomonadati</taxon>
        <taxon>Pseudomonadota</taxon>
        <taxon>Gammaproteobacteria</taxon>
        <taxon>Lysobacterales</taxon>
        <taxon>Lysobacteraceae</taxon>
        <taxon>Lysobacter</taxon>
    </lineage>
</organism>
<dbReference type="InterPro" id="IPR013783">
    <property type="entry name" value="Ig-like_fold"/>
</dbReference>
<dbReference type="RefSeq" id="WP_386668863.1">
    <property type="nucleotide sequence ID" value="NZ_JBHLTG010000002.1"/>
</dbReference>
<dbReference type="Gene3D" id="3.40.50.1700">
    <property type="entry name" value="Glycoside hydrolase family 3 C-terminal domain"/>
    <property type="match status" value="1"/>
</dbReference>
<dbReference type="InterPro" id="IPR001764">
    <property type="entry name" value="Glyco_hydro_3_N"/>
</dbReference>
<evidence type="ECO:0000256" key="2">
    <source>
        <dbReference type="ARBA" id="ARBA00022801"/>
    </source>
</evidence>
<dbReference type="Gene3D" id="2.60.40.10">
    <property type="entry name" value="Immunoglobulins"/>
    <property type="match status" value="1"/>
</dbReference>
<dbReference type="InterPro" id="IPR036881">
    <property type="entry name" value="Glyco_hydro_3_C_sf"/>
</dbReference>
<dbReference type="EMBL" id="JBHLTG010000002">
    <property type="protein sequence ID" value="MFC0678747.1"/>
    <property type="molecule type" value="Genomic_DNA"/>
</dbReference>
<dbReference type="InterPro" id="IPR002772">
    <property type="entry name" value="Glyco_hydro_3_C"/>
</dbReference>
<dbReference type="Pfam" id="PF00933">
    <property type="entry name" value="Glyco_hydro_3"/>
    <property type="match status" value="1"/>
</dbReference>
<feature type="signal peptide" evidence="3">
    <location>
        <begin position="1"/>
        <end position="40"/>
    </location>
</feature>
<dbReference type="InterPro" id="IPR036962">
    <property type="entry name" value="Glyco_hydro_3_N_sf"/>
</dbReference>
<dbReference type="Pfam" id="PF01915">
    <property type="entry name" value="Glyco_hydro_3_C"/>
    <property type="match status" value="1"/>
</dbReference>
<feature type="chain" id="PRO_5046909390" evidence="3">
    <location>
        <begin position="41"/>
        <end position="745"/>
    </location>
</feature>